<dbReference type="PANTHER" id="PTHR38454:SF1">
    <property type="entry name" value="INTEGRAL MEMBRANE PROTEIN"/>
    <property type="match status" value="1"/>
</dbReference>
<feature type="transmembrane region" description="Helical" evidence="1">
    <location>
        <begin position="6"/>
        <end position="25"/>
    </location>
</feature>
<keyword evidence="1" id="KW-0472">Membrane</keyword>
<evidence type="ECO:0000313" key="2">
    <source>
        <dbReference type="EMBL" id="EHR36645.1"/>
    </source>
</evidence>
<gene>
    <name evidence="2" type="ORF">HMPREF9708_01317</name>
</gene>
<dbReference type="InterPro" id="IPR018580">
    <property type="entry name" value="Uncharacterised_YfhO"/>
</dbReference>
<evidence type="ECO:0000313" key="3">
    <source>
        <dbReference type="Proteomes" id="UP000006190"/>
    </source>
</evidence>
<reference evidence="2 3" key="1">
    <citation type="submission" date="2012-01" db="EMBL/GenBank/DDBJ databases">
        <title>The Genome Sequence of Facklamia languida CCUG 37842.</title>
        <authorList>
            <consortium name="The Broad Institute Genome Sequencing Platform"/>
            <person name="Earl A."/>
            <person name="Ward D."/>
            <person name="Feldgarden M."/>
            <person name="Gevers D."/>
            <person name="Huys G."/>
            <person name="Young S.K."/>
            <person name="Zeng Q."/>
            <person name="Gargeya S."/>
            <person name="Fitzgerald M."/>
            <person name="Haas B."/>
            <person name="Abouelleil A."/>
            <person name="Alvarado L."/>
            <person name="Arachchi H.M."/>
            <person name="Berlin A."/>
            <person name="Chapman S.B."/>
            <person name="Gearin G."/>
            <person name="Goldberg J."/>
            <person name="Griggs A."/>
            <person name="Gujja S."/>
            <person name="Hansen M."/>
            <person name="Heiman D."/>
            <person name="Howarth C."/>
            <person name="Larimer J."/>
            <person name="Lui A."/>
            <person name="MacDonald P.J.P."/>
            <person name="McCowen C."/>
            <person name="Montmayeur A."/>
            <person name="Murphy C."/>
            <person name="Neiman D."/>
            <person name="Pearson M."/>
            <person name="Priest M."/>
            <person name="Roberts A."/>
            <person name="Saif S."/>
            <person name="Shea T."/>
            <person name="Sisk P."/>
            <person name="Stolte C."/>
            <person name="Sykes S."/>
            <person name="Wortman J."/>
            <person name="Nusbaum C."/>
            <person name="Birren B."/>
        </authorList>
    </citation>
    <scope>NUCLEOTIDE SEQUENCE [LARGE SCALE GENOMIC DNA]</scope>
    <source>
        <strain evidence="2 3">CCUG 37842</strain>
    </source>
</reference>
<keyword evidence="1" id="KW-0812">Transmembrane</keyword>
<feature type="transmembrane region" description="Helical" evidence="1">
    <location>
        <begin position="328"/>
        <end position="348"/>
    </location>
</feature>
<dbReference type="OrthoDB" id="9815466at2"/>
<protein>
    <recommendedName>
        <fullName evidence="4">YfhO family protein</fullName>
    </recommendedName>
</protein>
<dbReference type="AlphaFoldDB" id="H3NKC8"/>
<sequence>MKKKQLAYSILNLLITMSLIIILYWRMDFIPFGGPEKRSLLTIDLGQQYIDFFSLFRQALLKDPRLFLYSFQKGIGGEMMGLWAYYLLSPFNLMLLFFKEDQLDLAVTFLTMAKLVAASASFYAFSHRKYSLPPLYNIALAQCYAFMSYVIVFQLNIMWLDGVILLPLIALGLDRFVKGQSHWLYTLTLTLALVTHYYIGYMICLFLALYAVYVILEQDQDWTFKSFFNQYFRFIYYSFLAGLTATVILLPTFLSMLTSKGAWTGDLFNSLSLNGSLMDHFSKLFIGSFVYDELSGGTANIYVGMLPLVLVLLYALNPSIRLKEKLIAGLILLGFYLSFSVDLLNKIWHMGQFPIWYDHRFSFTFSFFILALAGQGLAKQKKPVSLVASLVGLCLMAAVTFIYFQWGDYDYLTPEKLFLSLAFFVVILVILQLSFLNRPWRQLIILGLTLCELGFNALYILDEVGHYVQPSQFHDYITLLDHALEKIRPKSGEFYRIHKTFQRTKNEAFFRHYPGLDHFGSTLEQRTSQLYAYLGLAQTTNSINYTSGTLFTDDFFDVRYVLDVAPNSHIVTKADGFYLYRSANDLDLHAYPKIARSDRYLVYENRDRLGFAFEVSNQVTQASFEDFKPIANQETLLRLINFDGYDLPFYQPRAFTAASYDNLQVTDKGDGDFYTYEKVEPQGSASFTLTFQANQANPYYFTFPSQYSNRNVKLAIDGKDYDFYTPADGRQVLAASFDQLGRHSLTLTPKKNPIKANLIQLYEFDYPRYQALLDQKKSSRFQVTDFKENQITGTVRIQQRQGHLLFALPYDRNWKVKVDGQTVKPLPVLNETLMAIPIDQGDHTVELTYFPNSLIVGFFVSLLGLVWQGIAHHRHQAQLAGKTANQNIK</sequence>
<dbReference type="Proteomes" id="UP000006190">
    <property type="component" value="Unassembled WGS sequence"/>
</dbReference>
<dbReference type="eggNOG" id="COG4485">
    <property type="taxonomic scope" value="Bacteria"/>
</dbReference>
<feature type="transmembrane region" description="Helical" evidence="1">
    <location>
        <begin position="443"/>
        <end position="461"/>
    </location>
</feature>
<dbReference type="HOGENOM" id="CLU_008413_3_0_9"/>
<organism evidence="2 3">
    <name type="scientific">Facklamia languida CCUG 37842</name>
    <dbReference type="NCBI Taxonomy" id="883113"/>
    <lineage>
        <taxon>Bacteria</taxon>
        <taxon>Bacillati</taxon>
        <taxon>Bacillota</taxon>
        <taxon>Bacilli</taxon>
        <taxon>Lactobacillales</taxon>
        <taxon>Aerococcaceae</taxon>
        <taxon>Facklamia</taxon>
    </lineage>
</organism>
<feature type="transmembrane region" description="Helical" evidence="1">
    <location>
        <begin position="146"/>
        <end position="171"/>
    </location>
</feature>
<feature type="transmembrane region" description="Helical" evidence="1">
    <location>
        <begin position="183"/>
        <end position="213"/>
    </location>
</feature>
<feature type="transmembrane region" description="Helical" evidence="1">
    <location>
        <begin position="106"/>
        <end position="125"/>
    </location>
</feature>
<accession>H3NKC8</accession>
<keyword evidence="3" id="KW-1185">Reference proteome</keyword>
<dbReference type="STRING" id="883113.HMPREF9708_01317"/>
<feature type="transmembrane region" description="Helical" evidence="1">
    <location>
        <begin position="418"/>
        <end position="436"/>
    </location>
</feature>
<dbReference type="EMBL" id="AGEG01000014">
    <property type="protein sequence ID" value="EHR36645.1"/>
    <property type="molecule type" value="Genomic_DNA"/>
</dbReference>
<dbReference type="RefSeq" id="WP_006309522.1">
    <property type="nucleotide sequence ID" value="NZ_JH601133.1"/>
</dbReference>
<feature type="transmembrane region" description="Helical" evidence="1">
    <location>
        <begin position="299"/>
        <end position="316"/>
    </location>
</feature>
<feature type="transmembrane region" description="Helical" evidence="1">
    <location>
        <begin position="234"/>
        <end position="254"/>
    </location>
</feature>
<comment type="caution">
    <text evidence="2">The sequence shown here is derived from an EMBL/GenBank/DDBJ whole genome shotgun (WGS) entry which is preliminary data.</text>
</comment>
<keyword evidence="1" id="KW-1133">Transmembrane helix</keyword>
<name>H3NKC8_9LACT</name>
<dbReference type="Pfam" id="PF09586">
    <property type="entry name" value="YfhO"/>
    <property type="match status" value="1"/>
</dbReference>
<feature type="transmembrane region" description="Helical" evidence="1">
    <location>
        <begin position="360"/>
        <end position="378"/>
    </location>
</feature>
<evidence type="ECO:0008006" key="4">
    <source>
        <dbReference type="Google" id="ProtNLM"/>
    </source>
</evidence>
<evidence type="ECO:0000256" key="1">
    <source>
        <dbReference type="SAM" id="Phobius"/>
    </source>
</evidence>
<feature type="transmembrane region" description="Helical" evidence="1">
    <location>
        <begin position="385"/>
        <end position="406"/>
    </location>
</feature>
<proteinExistence type="predicted"/>
<dbReference type="PANTHER" id="PTHR38454">
    <property type="entry name" value="INTEGRAL MEMBRANE PROTEIN-RELATED"/>
    <property type="match status" value="1"/>
</dbReference>
<dbReference type="PATRIC" id="fig|883113.3.peg.1314"/>